<dbReference type="EMBL" id="CAUJNA010002302">
    <property type="protein sequence ID" value="CAJ1392252.1"/>
    <property type="molecule type" value="Genomic_DNA"/>
</dbReference>
<dbReference type="SUPFAM" id="SSF101898">
    <property type="entry name" value="NHL repeat"/>
    <property type="match status" value="1"/>
</dbReference>
<sequence length="2289" mass="240463">MGRAPFAAAWLAAIAAACDAGAGNGGAAGFDLPFSWQLAADGSLTSWSYDLSSSANTTVSCQELHWGMAGNATVCSDLQVDTSGCVRVGCPWHRFSVTSGGGDLYSAPSRDLSLSYSTGAPAKWTQPILAPDGALYAAPMSAESVLRLAEGAELGFGGSAEVSEIQPSESIAGGFAKFGSVVLGQDGFVYAIPYSASQVMRINLALAAEGNSSALEFFGDVGTDGYKWLHGVTSGGQIYAVPAGASTVLAIDIAALSVAQLAIGSTLASSLQNFLHSVVSPRTGDIFAVPADATFALHIRHSTQEVLTLGNFSEDSLKWMHGVVGIDGQIYCMPGSATAILRIHPGASGADATVELMDGGGLLDSTERKWSQGVLGPDGRIFGVPHGAAQVLVIDTSNDQVSLIGPLLSGGLYKWHSGVLALDGAIYVAPYDTERVLRINASADLVEEVLEGFAMAGEHQYSGLALTPSGAMYGFPAYNADILALQSSRDLCLGGPALQDVSCSLGLHCSVELSPLDLVLPSALNDGDAHGVLWVALDAACEEVLAVVGFTNPQPDSSAGASASNRSYALGTALTGAVSLDHALCWAPFWGSKDLTRLGQFQLRGPRQDFDGRCTLGLPCLVVLQGAGLGYGALVLAQLNDTASTALDHCAEAVPAEFLGFGNSYFEANESDTNQSFLLGTATNGSAGGYHLCWSPGPSDPFRTSVGSLIVEGPYLSTALLSLQCWVGFECLILVSGLNLASANRLTLGEASFPCENRSGEVPAIFLAGLSNPALAGSEDNATYLLGTPLAAHPQRLLVCWHATGEATGISYASLMIYGPMTGLEIGCRLNETCNVSLADDSIVGSLDDGFSLDNRLLLVKNTSCTSASASASVWGIAQPIAPSNASNLSALFFDLLRPVAQDLAETEEVVGTYALCLSLGGNFSMALGNLTVSDAPCAAPSNIAGALAPPCLDAAGAPVAVLRHGENCTTACEDEFTESLPLLQCGYGELSPASFDCWPRCMEAPQVYNGLSHDFCAGLPHGSLCNLQCPADFVASGFLSCVFGRYVHQPLLAFEFLFGVPRCYASCDASGACGAGYERMLHGESCRARCASGTPDVFEVTCRDGAIESFECLAGCTEGPGVLHSVNDADCQGAGHGTVCTLRCEVGYAKTGDPECHRGVWSVETCLAPCDMPQVPQANISCEGLAPGERVPHLGLCEPSCNGAFLPELLDGSSTLRCFDGALSPASFRCRAPCDTKPAVAFADQAMLEACVGTLHNASCELKCLGGRTKTADLHCQDGSFSDAACIQLCNSPPSVANAHPATGCTARPSGATCTISCLEGFSSQTAVSVCQDGAWSPVRCDKECAALEVEDALSPSCLEGSAVPSGGFCSPRCIDGLQPDEAQLRCAVGVLQPSTFSCSRTCGAVAIENAASTDCEGMQYKKVCPLLCLAGFFATADLYCGAQGWQDIANASTLPRCLQVRCAGPLPAVPGADESDGSHGCGQAVGANCSDVTCPPGSVLSGHFQCGALGLWEAVGDVRCVEQQCPALSPLSTVCGDRALGATCPLSCPPGYSSAGFRCVGGTWQPLAEPVECTPGACRGVPSLMNALEPEACRNLPSGQTCAGACVAPWVPWGVFRCESMRWVEVPLCLPQTDGGDLVEAIAMSALLEPDTEVTAYTLEDWAVLAEDALELALQRQLAQQVPATLPLTVKATGRLAELGGRRLQELKPATWRLEYQVMIIPSAAATEALAALPQLPLATAVLQVLPPPRPALRLTTSQRLAPLPRSAATALAAEALVLTTTTTTTTQLSYVSEISRETQNTTQTSEEPEVGLDERLVALLVLLPVGCVLGFCVSRRLRRFFTSSHEVTTEAEKVDFQFVLKEEQLGEDAAENQVSISQVKHHARMRSMESQRDDLHQTMTATIMAKAAAEVEAERAAGDSQAMAMARSSEKQLPEFDRAMEALQDPQAYMAQMGTSHEPERIEKVKLSRREKRAVLRMALGAFLAEAWYGLVEALPCGCCRRRCRCCRRPVHTTPGRRRREAEEQEEECPSSPSEYSEPPEPPVTRASGRMSLSSCDDATAAADGMHRGLDVEQVQAIREFWNFAGAEELVAEYAEKRPYHAQRFEEGDPSLAARYLCTPSAGNEVKEKVSELRLYGDEEKSEIHTLKFRPPARSALKPSLRLSTEGTPSSEAEEEAEGDGEPEEIDESGSESMGSESSDESSSESGPGESGQPVPESLGATAMEMEVLADLQELPSIPPPDADQLRAALDRAKRSPLYGDGARAKRRERRKKAQARGLDVQCTLL</sequence>
<feature type="compositionally biased region" description="Basic residues" evidence="2">
    <location>
        <begin position="2268"/>
        <end position="2278"/>
    </location>
</feature>
<feature type="domain" description="Sushi" evidence="4">
    <location>
        <begin position="1291"/>
        <end position="1342"/>
    </location>
</feature>
<comment type="caution">
    <text evidence="5">The sequence shown here is derived from an EMBL/GenBank/DDBJ whole genome shotgun (WGS) entry which is preliminary data.</text>
</comment>
<reference evidence="5" key="1">
    <citation type="submission" date="2023-08" db="EMBL/GenBank/DDBJ databases">
        <authorList>
            <person name="Chen Y."/>
            <person name="Shah S."/>
            <person name="Dougan E. K."/>
            <person name="Thang M."/>
            <person name="Chan C."/>
        </authorList>
    </citation>
    <scope>NUCLEOTIDE SEQUENCE</scope>
</reference>
<evidence type="ECO:0000313" key="6">
    <source>
        <dbReference type="Proteomes" id="UP001178507"/>
    </source>
</evidence>
<keyword evidence="1" id="KW-1015">Disulfide bond</keyword>
<accession>A0AA36ISV6</accession>
<evidence type="ECO:0000259" key="4">
    <source>
        <dbReference type="SMART" id="SM00032"/>
    </source>
</evidence>
<protein>
    <recommendedName>
        <fullName evidence="4">Sushi domain-containing protein</fullName>
    </recommendedName>
</protein>
<dbReference type="InterPro" id="IPR000436">
    <property type="entry name" value="Sushi_SCR_CCP_dom"/>
</dbReference>
<name>A0AA36ISV6_9DINO</name>
<feature type="signal peptide" evidence="3">
    <location>
        <begin position="1"/>
        <end position="20"/>
    </location>
</feature>
<keyword evidence="6" id="KW-1185">Reference proteome</keyword>
<evidence type="ECO:0000313" key="5">
    <source>
        <dbReference type="EMBL" id="CAJ1392252.1"/>
    </source>
</evidence>
<evidence type="ECO:0000256" key="3">
    <source>
        <dbReference type="SAM" id="SignalP"/>
    </source>
</evidence>
<dbReference type="Proteomes" id="UP001178507">
    <property type="component" value="Unassembled WGS sequence"/>
</dbReference>
<feature type="domain" description="Sushi" evidence="4">
    <location>
        <begin position="1117"/>
        <end position="1167"/>
    </location>
</feature>
<feature type="compositionally biased region" description="Acidic residues" evidence="2">
    <location>
        <begin position="2175"/>
        <end position="2193"/>
    </location>
</feature>
<organism evidence="5 6">
    <name type="scientific">Effrenium voratum</name>
    <dbReference type="NCBI Taxonomy" id="2562239"/>
    <lineage>
        <taxon>Eukaryota</taxon>
        <taxon>Sar</taxon>
        <taxon>Alveolata</taxon>
        <taxon>Dinophyceae</taxon>
        <taxon>Suessiales</taxon>
        <taxon>Symbiodiniaceae</taxon>
        <taxon>Effrenium</taxon>
    </lineage>
</organism>
<feature type="region of interest" description="Disordered" evidence="2">
    <location>
        <begin position="2017"/>
        <end position="2056"/>
    </location>
</feature>
<evidence type="ECO:0000256" key="1">
    <source>
        <dbReference type="ARBA" id="ARBA00023157"/>
    </source>
</evidence>
<keyword evidence="3" id="KW-0732">Signal</keyword>
<feature type="region of interest" description="Disordered" evidence="2">
    <location>
        <begin position="2149"/>
        <end position="2289"/>
    </location>
</feature>
<proteinExistence type="predicted"/>
<dbReference type="CDD" id="cd00033">
    <property type="entry name" value="CCP"/>
    <property type="match status" value="1"/>
</dbReference>
<feature type="chain" id="PRO_5041456839" description="Sushi domain-containing protein" evidence="3">
    <location>
        <begin position="21"/>
        <end position="2289"/>
    </location>
</feature>
<evidence type="ECO:0000256" key="2">
    <source>
        <dbReference type="SAM" id="MobiDB-lite"/>
    </source>
</evidence>
<dbReference type="Gene3D" id="2.10.70.10">
    <property type="entry name" value="Complement Module, domain 1"/>
    <property type="match status" value="1"/>
</dbReference>
<dbReference type="SMART" id="SM00032">
    <property type="entry name" value="CCP"/>
    <property type="match status" value="2"/>
</dbReference>
<gene>
    <name evidence="5" type="ORF">EVOR1521_LOCUS17397</name>
</gene>
<dbReference type="PROSITE" id="PS51257">
    <property type="entry name" value="PROKAR_LIPOPROTEIN"/>
    <property type="match status" value="1"/>
</dbReference>